<keyword evidence="8 11" id="KW-0472">Membrane</keyword>
<dbReference type="GO" id="GO:0008277">
    <property type="term" value="P:regulation of G protein-coupled receptor signaling pathway"/>
    <property type="evidence" value="ECO:0007669"/>
    <property type="project" value="InterPro"/>
</dbReference>
<accession>A0A3B4G514</accession>
<organism evidence="12">
    <name type="scientific">Pundamilia nyererei</name>
    <dbReference type="NCBI Taxonomy" id="303518"/>
    <lineage>
        <taxon>Eukaryota</taxon>
        <taxon>Metazoa</taxon>
        <taxon>Chordata</taxon>
        <taxon>Craniata</taxon>
        <taxon>Vertebrata</taxon>
        <taxon>Euteleostomi</taxon>
        <taxon>Actinopterygii</taxon>
        <taxon>Neopterygii</taxon>
        <taxon>Teleostei</taxon>
        <taxon>Neoteleostei</taxon>
        <taxon>Acanthomorphata</taxon>
        <taxon>Ovalentaria</taxon>
        <taxon>Cichlomorphae</taxon>
        <taxon>Cichliformes</taxon>
        <taxon>Cichlidae</taxon>
        <taxon>African cichlids</taxon>
        <taxon>Pseudocrenilabrinae</taxon>
        <taxon>Haplochromini</taxon>
        <taxon>Pundamilia</taxon>
    </lineage>
</organism>
<dbReference type="Gene3D" id="1.10.150.510">
    <property type="entry name" value="Receptor activity modifying family"/>
    <property type="match status" value="1"/>
</dbReference>
<evidence type="ECO:0000256" key="10">
    <source>
        <dbReference type="ARBA" id="ARBA00023170"/>
    </source>
</evidence>
<dbReference type="GO" id="GO:0006886">
    <property type="term" value="P:intracellular protein transport"/>
    <property type="evidence" value="ECO:0007669"/>
    <property type="project" value="InterPro"/>
</dbReference>
<dbReference type="InterPro" id="IPR006985">
    <property type="entry name" value="RAMP"/>
</dbReference>
<evidence type="ECO:0008006" key="13">
    <source>
        <dbReference type="Google" id="ProtNLM"/>
    </source>
</evidence>
<evidence type="ECO:0000256" key="6">
    <source>
        <dbReference type="ARBA" id="ARBA00022729"/>
    </source>
</evidence>
<evidence type="ECO:0000256" key="3">
    <source>
        <dbReference type="ARBA" id="ARBA00022448"/>
    </source>
</evidence>
<dbReference type="Pfam" id="PF04901">
    <property type="entry name" value="RAMP"/>
    <property type="match status" value="1"/>
</dbReference>
<evidence type="ECO:0000256" key="9">
    <source>
        <dbReference type="ARBA" id="ARBA00023157"/>
    </source>
</evidence>
<evidence type="ECO:0000313" key="12">
    <source>
        <dbReference type="Ensembl" id="ENSPNYP00000016661.1"/>
    </source>
</evidence>
<evidence type="ECO:0000256" key="4">
    <source>
        <dbReference type="ARBA" id="ARBA00022475"/>
    </source>
</evidence>
<evidence type="ECO:0000256" key="1">
    <source>
        <dbReference type="ARBA" id="ARBA00004251"/>
    </source>
</evidence>
<keyword evidence="4" id="KW-1003">Cell membrane</keyword>
<dbReference type="STRING" id="303518.ENSPNYP00000016661"/>
<sequence length="120" mass="13715">MSFSSGITAEAVRPPCNEDLFDINVDNLILSHLDFSLTLFLCSNYNKLMTCVEDWAKKTRCWGYGFLVDEIYLEVHQTYFSLCGYVRDPPLFTLIMLIAPCIIVTLFLPLLCVHIAPRDT</sequence>
<evidence type="ECO:0000256" key="7">
    <source>
        <dbReference type="ARBA" id="ARBA00022989"/>
    </source>
</evidence>
<evidence type="ECO:0000256" key="8">
    <source>
        <dbReference type="ARBA" id="ARBA00023136"/>
    </source>
</evidence>
<dbReference type="GO" id="GO:0005886">
    <property type="term" value="C:plasma membrane"/>
    <property type="evidence" value="ECO:0007669"/>
    <property type="project" value="UniProtKB-SubCell"/>
</dbReference>
<keyword evidence="7 11" id="KW-1133">Transmembrane helix</keyword>
<dbReference type="GO" id="GO:0015026">
    <property type="term" value="F:coreceptor activity"/>
    <property type="evidence" value="ECO:0007669"/>
    <property type="project" value="InterPro"/>
</dbReference>
<proteinExistence type="inferred from homology"/>
<dbReference type="AlphaFoldDB" id="A0A3B4G514"/>
<name>A0A3B4G514_9CICH</name>
<feature type="transmembrane region" description="Helical" evidence="11">
    <location>
        <begin position="91"/>
        <end position="116"/>
    </location>
</feature>
<comment type="subcellular location">
    <subcellularLocation>
        <location evidence="1">Cell membrane</location>
        <topology evidence="1">Single-pass type I membrane protein</topology>
    </subcellularLocation>
</comment>
<keyword evidence="3" id="KW-0813">Transport</keyword>
<keyword evidence="6" id="KW-0732">Signal</keyword>
<comment type="similarity">
    <text evidence="2">Belongs to the RAMP family.</text>
</comment>
<keyword evidence="9" id="KW-1015">Disulfide bond</keyword>
<evidence type="ECO:0000256" key="2">
    <source>
        <dbReference type="ARBA" id="ARBA00007087"/>
    </source>
</evidence>
<dbReference type="InterPro" id="IPR038126">
    <property type="entry name" value="RAMP_sf"/>
</dbReference>
<dbReference type="Ensembl" id="ENSPNYT00000017075.1">
    <property type="protein sequence ID" value="ENSPNYP00000016661.1"/>
    <property type="gene ID" value="ENSPNYG00000012622.1"/>
</dbReference>
<evidence type="ECO:0000256" key="5">
    <source>
        <dbReference type="ARBA" id="ARBA00022692"/>
    </source>
</evidence>
<protein>
    <recommendedName>
        <fullName evidence="13">Receptor activity modifying protein 1</fullName>
    </recommendedName>
</protein>
<dbReference type="GeneTree" id="ENSGT00710000108330"/>
<keyword evidence="5 11" id="KW-0812">Transmembrane</keyword>
<keyword evidence="10" id="KW-0675">Receptor</keyword>
<evidence type="ECO:0000256" key="11">
    <source>
        <dbReference type="SAM" id="Phobius"/>
    </source>
</evidence>
<reference evidence="12" key="1">
    <citation type="submission" date="2023-09" db="UniProtKB">
        <authorList>
            <consortium name="Ensembl"/>
        </authorList>
    </citation>
    <scope>IDENTIFICATION</scope>
</reference>